<gene>
    <name evidence="7" type="ORF">C462_12265</name>
</gene>
<feature type="domain" description="Right handed beta helix" evidence="6">
    <location>
        <begin position="355"/>
        <end position="518"/>
    </location>
</feature>
<proteinExistence type="predicted"/>
<dbReference type="PATRIC" id="fig|1230455.3.peg.2364"/>
<dbReference type="InterPro" id="IPR022441">
    <property type="entry name" value="Para_beta_helix_rpt-2"/>
</dbReference>
<evidence type="ECO:0000256" key="4">
    <source>
        <dbReference type="SAM" id="MobiDB-lite"/>
    </source>
</evidence>
<keyword evidence="2" id="KW-0677">Repeat</keyword>
<evidence type="ECO:0000259" key="5">
    <source>
        <dbReference type="Pfam" id="PF05048"/>
    </source>
</evidence>
<dbReference type="Gene3D" id="2.160.20.10">
    <property type="entry name" value="Single-stranded right-handed beta-helix, Pectin lyase-like"/>
    <property type="match status" value="3"/>
</dbReference>
<dbReference type="PANTHER" id="PTHR22990">
    <property type="entry name" value="F-BOX ONLY PROTEIN"/>
    <property type="match status" value="1"/>
</dbReference>
<dbReference type="InterPro" id="IPR012334">
    <property type="entry name" value="Pectin_lyas_fold"/>
</dbReference>
<dbReference type="InterPro" id="IPR007742">
    <property type="entry name" value="NosD_dom"/>
</dbReference>
<dbReference type="Proteomes" id="UP000011528">
    <property type="component" value="Unassembled WGS sequence"/>
</dbReference>
<evidence type="ECO:0000256" key="2">
    <source>
        <dbReference type="ARBA" id="ARBA00022737"/>
    </source>
</evidence>
<dbReference type="SMART" id="SM00710">
    <property type="entry name" value="PbH1"/>
    <property type="match status" value="13"/>
</dbReference>
<evidence type="ECO:0008006" key="9">
    <source>
        <dbReference type="Google" id="ProtNLM"/>
    </source>
</evidence>
<reference evidence="7 8" key="1">
    <citation type="journal article" date="2014" name="PLoS Genet.">
        <title>Phylogenetically driven sequencing of extremely halophilic archaea reveals strategies for static and dynamic osmo-response.</title>
        <authorList>
            <person name="Becker E.A."/>
            <person name="Seitzer P.M."/>
            <person name="Tritt A."/>
            <person name="Larsen D."/>
            <person name="Krusor M."/>
            <person name="Yao A.I."/>
            <person name="Wu D."/>
            <person name="Madern D."/>
            <person name="Eisen J.A."/>
            <person name="Darling A.E."/>
            <person name="Facciotti M.T."/>
        </authorList>
    </citation>
    <scope>NUCLEOTIDE SEQUENCE [LARGE SCALE GENOMIC DNA]</scope>
    <source>
        <strain evidence="7 8">JCM 13916</strain>
    </source>
</reference>
<dbReference type="AlphaFoldDB" id="M0PHX5"/>
<organism evidence="7 8">
    <name type="scientific">Halorubrum distributum JCM 13916</name>
    <dbReference type="NCBI Taxonomy" id="1230455"/>
    <lineage>
        <taxon>Archaea</taxon>
        <taxon>Methanobacteriati</taxon>
        <taxon>Methanobacteriota</taxon>
        <taxon>Stenosarchaea group</taxon>
        <taxon>Halobacteria</taxon>
        <taxon>Halobacteriales</taxon>
        <taxon>Haloferacaceae</taxon>
        <taxon>Halorubrum</taxon>
        <taxon>Halorubrum distributum group</taxon>
    </lineage>
</organism>
<feature type="domain" description="Periplasmic copper-binding protein NosD beta helix" evidence="5">
    <location>
        <begin position="148"/>
        <end position="302"/>
    </location>
</feature>
<evidence type="ECO:0000259" key="6">
    <source>
        <dbReference type="Pfam" id="PF13229"/>
    </source>
</evidence>
<dbReference type="InterPro" id="IPR011050">
    <property type="entry name" value="Pectin_lyase_fold/virulence"/>
</dbReference>
<evidence type="ECO:0000256" key="1">
    <source>
        <dbReference type="ARBA" id="ARBA00004906"/>
    </source>
</evidence>
<feature type="region of interest" description="Disordered" evidence="4">
    <location>
        <begin position="16"/>
        <end position="49"/>
    </location>
</feature>
<feature type="region of interest" description="Disordered" evidence="4">
    <location>
        <begin position="270"/>
        <end position="291"/>
    </location>
</feature>
<dbReference type="EMBL" id="AOJJ01000077">
    <property type="protein sequence ID" value="EMA69647.1"/>
    <property type="molecule type" value="Genomic_DNA"/>
</dbReference>
<evidence type="ECO:0000256" key="3">
    <source>
        <dbReference type="ARBA" id="ARBA00022786"/>
    </source>
</evidence>
<dbReference type="PANTHER" id="PTHR22990:SF15">
    <property type="entry name" value="F-BOX ONLY PROTEIN 10"/>
    <property type="match status" value="1"/>
</dbReference>
<dbReference type="InterPro" id="IPR039448">
    <property type="entry name" value="Beta_helix"/>
</dbReference>
<dbReference type="STRING" id="1230455.C462_12265"/>
<evidence type="ECO:0000313" key="8">
    <source>
        <dbReference type="Proteomes" id="UP000011528"/>
    </source>
</evidence>
<dbReference type="InterPro" id="IPR006626">
    <property type="entry name" value="PbH1"/>
</dbReference>
<feature type="compositionally biased region" description="Polar residues" evidence="4">
    <location>
        <begin position="278"/>
        <end position="291"/>
    </location>
</feature>
<sequence>MALTIKDFVEQEDSLTLDDIPPEVRKRVNDELQELTGGGDGEPAPPQNPDAIIVSKNLDGRDGFNQIKPAVDSADSGATIFIEPGTYTEDVLVDVDNLTLAGAEGTPVLQSTGTGYQEEGDPVAPLEITGEGVEVSDIAIEAVEDESYGYGIQISGVSGAVDVTLTDVQVDGSSGFNTGEFGTGVRVRGAPNTVLNGVVVNGGSDVDYGIRVQEPGTEVIGCTVNNCNRAIDVQSSDQIVRDNTINGITESSPGGFYKDPFDDGLEDDTFPSGKGIRVSTTPSGSNNTVENNEINDCATGIEAFGSDSTLSGNDLTGCSTGVTVADGASNYTISGNTISDGSGRGISVFSGSTDEHQIENNTVSNHGSAIVLSGSDNNTLSGNTLTDNTYNAIWLNDGSGSATGNEIRNNTISNNGFGSGTPYPGIYLGNAADTNIEDNDVDGNAAQGIYAFESSGTVINNNTLEDNGEGAGDSVYSGILLWTVTDTTVTNNTLTDNYYRGIWVENYTDPLTISGNSVTLRDSSYQKIVTNAA</sequence>
<dbReference type="Pfam" id="PF13229">
    <property type="entry name" value="Beta_helix"/>
    <property type="match status" value="1"/>
</dbReference>
<name>M0PHX5_9EURY</name>
<protein>
    <recommendedName>
        <fullName evidence="9">Right handed beta helix domain-containing protein</fullName>
    </recommendedName>
</protein>
<comment type="caution">
    <text evidence="7">The sequence shown here is derived from an EMBL/GenBank/DDBJ whole genome shotgun (WGS) entry which is preliminary data.</text>
</comment>
<evidence type="ECO:0000313" key="7">
    <source>
        <dbReference type="EMBL" id="EMA69647.1"/>
    </source>
</evidence>
<dbReference type="Pfam" id="PF05048">
    <property type="entry name" value="NosD"/>
    <property type="match status" value="1"/>
</dbReference>
<dbReference type="RefSeq" id="WP_007996276.1">
    <property type="nucleotide sequence ID" value="NZ_AOJJ01000077.1"/>
</dbReference>
<keyword evidence="3" id="KW-0833">Ubl conjugation pathway</keyword>
<comment type="pathway">
    <text evidence="1">Protein modification; protein ubiquitination.</text>
</comment>
<dbReference type="InterPro" id="IPR051550">
    <property type="entry name" value="SCF-Subunits/Alg-Epimerases"/>
</dbReference>
<dbReference type="NCBIfam" id="TIGR03804">
    <property type="entry name" value="para_beta_helix"/>
    <property type="match status" value="4"/>
</dbReference>
<dbReference type="SUPFAM" id="SSF51126">
    <property type="entry name" value="Pectin lyase-like"/>
    <property type="match status" value="1"/>
</dbReference>
<accession>M0PHX5</accession>